<evidence type="ECO:0000256" key="1">
    <source>
        <dbReference type="SAM" id="Phobius"/>
    </source>
</evidence>
<gene>
    <name evidence="2" type="ORF">AGLY_009548</name>
</gene>
<keyword evidence="1" id="KW-0472">Membrane</keyword>
<feature type="transmembrane region" description="Helical" evidence="1">
    <location>
        <begin position="31"/>
        <end position="52"/>
    </location>
</feature>
<sequence length="178" mass="20441">MFRFVLIQKNKKYIPEDSPAMKAAPKHDTSVLLLFFILTTVVDVTLAINHLITSDSGNTNNKLSVENSFPCFNFISRNIPVPIVTLAVYFEKEPVPYILLIIKKYQLIIGWFNDYTERLTHRACNCNIGDFASYIYSTCDPEILKHKIRHPRHGEQVKQSSSASTRYVSHMLLIYSTP</sequence>
<dbReference type="AlphaFoldDB" id="A0A6G0TK02"/>
<name>A0A6G0TK02_APHGL</name>
<keyword evidence="1" id="KW-1133">Transmembrane helix</keyword>
<accession>A0A6G0TK02</accession>
<keyword evidence="3" id="KW-1185">Reference proteome</keyword>
<evidence type="ECO:0000313" key="3">
    <source>
        <dbReference type="Proteomes" id="UP000475862"/>
    </source>
</evidence>
<dbReference type="Proteomes" id="UP000475862">
    <property type="component" value="Unassembled WGS sequence"/>
</dbReference>
<organism evidence="2 3">
    <name type="scientific">Aphis glycines</name>
    <name type="common">Soybean aphid</name>
    <dbReference type="NCBI Taxonomy" id="307491"/>
    <lineage>
        <taxon>Eukaryota</taxon>
        <taxon>Metazoa</taxon>
        <taxon>Ecdysozoa</taxon>
        <taxon>Arthropoda</taxon>
        <taxon>Hexapoda</taxon>
        <taxon>Insecta</taxon>
        <taxon>Pterygota</taxon>
        <taxon>Neoptera</taxon>
        <taxon>Paraneoptera</taxon>
        <taxon>Hemiptera</taxon>
        <taxon>Sternorrhyncha</taxon>
        <taxon>Aphidomorpha</taxon>
        <taxon>Aphidoidea</taxon>
        <taxon>Aphididae</taxon>
        <taxon>Aphidini</taxon>
        <taxon>Aphis</taxon>
        <taxon>Aphis</taxon>
    </lineage>
</organism>
<keyword evidence="1" id="KW-0812">Transmembrane</keyword>
<proteinExistence type="predicted"/>
<evidence type="ECO:0000313" key="2">
    <source>
        <dbReference type="EMBL" id="KAE9533120.1"/>
    </source>
</evidence>
<protein>
    <submittedName>
        <fullName evidence="2">Uncharacterized protein</fullName>
    </submittedName>
</protein>
<dbReference type="EMBL" id="VYZN01000037">
    <property type="protein sequence ID" value="KAE9533120.1"/>
    <property type="molecule type" value="Genomic_DNA"/>
</dbReference>
<reference evidence="2 3" key="1">
    <citation type="submission" date="2019-08" db="EMBL/GenBank/DDBJ databases">
        <title>The genome of the soybean aphid Biotype 1, its phylome, world population structure and adaptation to the North American continent.</title>
        <authorList>
            <person name="Giordano R."/>
            <person name="Donthu R.K."/>
            <person name="Hernandez A.G."/>
            <person name="Wright C.L."/>
            <person name="Zimin A.V."/>
        </authorList>
    </citation>
    <scope>NUCLEOTIDE SEQUENCE [LARGE SCALE GENOMIC DNA]</scope>
    <source>
        <tissue evidence="2">Whole aphids</tissue>
    </source>
</reference>
<comment type="caution">
    <text evidence="2">The sequence shown here is derived from an EMBL/GenBank/DDBJ whole genome shotgun (WGS) entry which is preliminary data.</text>
</comment>